<evidence type="ECO:0000313" key="3">
    <source>
        <dbReference type="Proteomes" id="UP001596114"/>
    </source>
</evidence>
<dbReference type="EMBL" id="JBHSNF010000005">
    <property type="protein sequence ID" value="MFC5527575.1"/>
    <property type="molecule type" value="Genomic_DNA"/>
</dbReference>
<evidence type="ECO:0000313" key="2">
    <source>
        <dbReference type="EMBL" id="MFC5527575.1"/>
    </source>
</evidence>
<keyword evidence="3" id="KW-1185">Reference proteome</keyword>
<organism evidence="2 3">
    <name type="scientific">Rhodanobacter ginsengisoli</name>
    <dbReference type="NCBI Taxonomy" id="418646"/>
    <lineage>
        <taxon>Bacteria</taxon>
        <taxon>Pseudomonadati</taxon>
        <taxon>Pseudomonadota</taxon>
        <taxon>Gammaproteobacteria</taxon>
        <taxon>Lysobacterales</taxon>
        <taxon>Rhodanobacteraceae</taxon>
        <taxon>Rhodanobacter</taxon>
    </lineage>
</organism>
<dbReference type="RefSeq" id="WP_377322319.1">
    <property type="nucleotide sequence ID" value="NZ_JBHSNF010000005.1"/>
</dbReference>
<sequence length="262" mass="27752">MKPTHILPALFSLLSLPAAAGGATPLAAAPALSPAFHAGDTFGTVFSRTIAIQAPGVDDAVHRVSGTATYRVIDAVAIPPRLHIDYHYDGRPAGSGTVELPDGGATNCFDGKCAPNTDASGLAYDPLLWGRPSPTLRVGQRWTVTIAAPWELGPAGRQTVTVVAFDPASHLVTLEREGSGNGPWLGDAPQLTLTRGGRSYKVTRRAGRAHWHGRTTFQDGIVLSDELISVREVTLESAELGRIEGVERQYILLDATPREAAH</sequence>
<keyword evidence="1" id="KW-0732">Signal</keyword>
<name>A0ABW0QTZ0_9GAMM</name>
<feature type="signal peptide" evidence="1">
    <location>
        <begin position="1"/>
        <end position="20"/>
    </location>
</feature>
<protein>
    <submittedName>
        <fullName evidence="2">Uncharacterized protein</fullName>
    </submittedName>
</protein>
<accession>A0ABW0QTZ0</accession>
<evidence type="ECO:0000256" key="1">
    <source>
        <dbReference type="SAM" id="SignalP"/>
    </source>
</evidence>
<comment type="caution">
    <text evidence="2">The sequence shown here is derived from an EMBL/GenBank/DDBJ whole genome shotgun (WGS) entry which is preliminary data.</text>
</comment>
<proteinExistence type="predicted"/>
<feature type="chain" id="PRO_5047029047" evidence="1">
    <location>
        <begin position="21"/>
        <end position="262"/>
    </location>
</feature>
<reference evidence="3" key="1">
    <citation type="journal article" date="2019" name="Int. J. Syst. Evol. Microbiol.">
        <title>The Global Catalogue of Microorganisms (GCM) 10K type strain sequencing project: providing services to taxonomists for standard genome sequencing and annotation.</title>
        <authorList>
            <consortium name="The Broad Institute Genomics Platform"/>
            <consortium name="The Broad Institute Genome Sequencing Center for Infectious Disease"/>
            <person name="Wu L."/>
            <person name="Ma J."/>
        </authorList>
    </citation>
    <scope>NUCLEOTIDE SEQUENCE [LARGE SCALE GENOMIC DNA]</scope>
    <source>
        <strain evidence="3">CGMCC 1.16619</strain>
    </source>
</reference>
<dbReference type="Proteomes" id="UP001596114">
    <property type="component" value="Unassembled WGS sequence"/>
</dbReference>
<gene>
    <name evidence="2" type="ORF">ACFPPA_17665</name>
</gene>